<dbReference type="InterPro" id="IPR000873">
    <property type="entry name" value="AMP-dep_synth/lig_dom"/>
</dbReference>
<dbReference type="EMBL" id="OZ037946">
    <property type="protein sequence ID" value="CAL1704353.1"/>
    <property type="molecule type" value="Genomic_DNA"/>
</dbReference>
<dbReference type="PROSITE" id="PS00455">
    <property type="entry name" value="AMP_BINDING"/>
    <property type="match status" value="1"/>
</dbReference>
<dbReference type="SUPFAM" id="SSF56801">
    <property type="entry name" value="Acetyl-CoA synthetase-like"/>
    <property type="match status" value="1"/>
</dbReference>
<feature type="domain" description="AMP-dependent synthetase/ligase" evidence="3">
    <location>
        <begin position="88"/>
        <end position="498"/>
    </location>
</feature>
<dbReference type="PANTHER" id="PTHR43272">
    <property type="entry name" value="LONG-CHAIN-FATTY-ACID--COA LIGASE"/>
    <property type="match status" value="1"/>
</dbReference>
<evidence type="ECO:0000313" key="5">
    <source>
        <dbReference type="Proteomes" id="UP001497453"/>
    </source>
</evidence>
<gene>
    <name evidence="4" type="ORF">GFSPODELE1_LOCUS4970</name>
</gene>
<protein>
    <recommendedName>
        <fullName evidence="3">AMP-dependent synthetase/ligase domain-containing protein</fullName>
    </recommendedName>
</protein>
<keyword evidence="5" id="KW-1185">Reference proteome</keyword>
<evidence type="ECO:0000313" key="4">
    <source>
        <dbReference type="EMBL" id="CAL1704353.1"/>
    </source>
</evidence>
<reference evidence="5" key="1">
    <citation type="submission" date="2024-04" db="EMBL/GenBank/DDBJ databases">
        <authorList>
            <person name="Shaw F."/>
            <person name="Minotto A."/>
        </authorList>
    </citation>
    <scope>NUCLEOTIDE SEQUENCE [LARGE SCALE GENOMIC DNA]</scope>
</reference>
<dbReference type="InterPro" id="IPR020845">
    <property type="entry name" value="AMP-binding_CS"/>
</dbReference>
<keyword evidence="2" id="KW-0067">ATP-binding</keyword>
<accession>A0ABP1DBC3</accession>
<name>A0ABP1DBC3_9APHY</name>
<dbReference type="PANTHER" id="PTHR43272:SF33">
    <property type="entry name" value="AMP-BINDING DOMAIN-CONTAINING PROTEIN-RELATED"/>
    <property type="match status" value="1"/>
</dbReference>
<organism evidence="4 5">
    <name type="scientific">Somion occarium</name>
    <dbReference type="NCBI Taxonomy" id="3059160"/>
    <lineage>
        <taxon>Eukaryota</taxon>
        <taxon>Fungi</taxon>
        <taxon>Dikarya</taxon>
        <taxon>Basidiomycota</taxon>
        <taxon>Agaricomycotina</taxon>
        <taxon>Agaricomycetes</taxon>
        <taxon>Polyporales</taxon>
        <taxon>Cerrenaceae</taxon>
        <taxon>Somion</taxon>
    </lineage>
</organism>
<dbReference type="InterPro" id="IPR042099">
    <property type="entry name" value="ANL_N_sf"/>
</dbReference>
<evidence type="ECO:0000259" key="3">
    <source>
        <dbReference type="Pfam" id="PF00501"/>
    </source>
</evidence>
<evidence type="ECO:0000256" key="2">
    <source>
        <dbReference type="ARBA" id="ARBA00022840"/>
    </source>
</evidence>
<sequence length="706" mass="77522">MPFPDIPAQFPPKLNYQQQSIEVPGTKRPGQTGHYRNGVFPFITLDTPDTFVNLLEVFESGLRRSGKDANCLGHRPLLSVNPLKFADHFVWQSYGTVDARRRAVGSGLLKLFNDGVLPAGTLKTVGVWSKNSPGWQIVDLAIQAYGLVGVSLYDTLGKDAVEYIINHAETSIIFAAIQHIPSLLKLCSRTSGVKIIVSLDDFTDETRPILTAWGQERNIKIMDFAELEELGRNNLVDLQPINADTIVTICYTSGTTGNPKGVLLTHGNLANAVHANVTGVNLDGETPRLLSYLPLAHIFERQQELNMIALGGSIGFGTGDPLRLLEDLQTLKPNFIPSVPRVLNRIFQAGQAAALTPGLKGFLFKRALETKLQRLKTTGSHTHAFWDRLVFSKIQAVLGGNLKFIGCGSAPISASTMEFLRVALACDIIEGYGMTENCGTATRVWPNDPTSGGTVGAPHANTELKLIDVPAMGYSSEDKPNPRGEICLRGDHCFIGYYKDEVNTKATLDEEGWTHTGDVGELDSCGRLKIIDRVKNIMKLAQGEYVAIERVESLYAASPIVSQVFVYGDGLQSYLLGVIVPEPIQLAVLASNVWGTKVSPEDEAKLLQATKDSNVRAAIKAELDKEAVRNGLKGYVLHSDLSLERVLLTLFPTNRFERIKRFHVTLEPFTVENNCLTPTLKIRRKDAYLKFKAELDSLYALGEPKL</sequence>
<proteinExistence type="predicted"/>
<dbReference type="Proteomes" id="UP001497453">
    <property type="component" value="Chromosome 3"/>
</dbReference>
<dbReference type="Gene3D" id="3.40.50.12780">
    <property type="entry name" value="N-terminal domain of ligase-like"/>
    <property type="match status" value="1"/>
</dbReference>
<evidence type="ECO:0000256" key="1">
    <source>
        <dbReference type="ARBA" id="ARBA00022741"/>
    </source>
</evidence>
<keyword evidence="1" id="KW-0547">Nucleotide-binding</keyword>
<dbReference type="Pfam" id="PF00501">
    <property type="entry name" value="AMP-binding"/>
    <property type="match status" value="1"/>
</dbReference>